<comment type="subcellular location">
    <subcellularLocation>
        <location evidence="1 8">Nucleus</location>
    </subcellularLocation>
</comment>
<dbReference type="InterPro" id="IPR001766">
    <property type="entry name" value="Fork_head_dom"/>
</dbReference>
<dbReference type="SMART" id="SM00339">
    <property type="entry name" value="FH"/>
    <property type="match status" value="1"/>
</dbReference>
<evidence type="ECO:0000256" key="7">
    <source>
        <dbReference type="ARBA" id="ARBA00034770"/>
    </source>
</evidence>
<dbReference type="InterPro" id="IPR030456">
    <property type="entry name" value="TF_fork_head_CS_2"/>
</dbReference>
<evidence type="ECO:0000256" key="6">
    <source>
        <dbReference type="ARBA" id="ARBA00023242"/>
    </source>
</evidence>
<evidence type="ECO:0000259" key="9">
    <source>
        <dbReference type="PROSITE" id="PS50039"/>
    </source>
</evidence>
<dbReference type="Proteomes" id="UP001152798">
    <property type="component" value="Chromosome 1"/>
</dbReference>
<dbReference type="SUPFAM" id="SSF46785">
    <property type="entry name" value="Winged helix' DNA-binding domain"/>
    <property type="match status" value="1"/>
</dbReference>
<evidence type="ECO:0000256" key="2">
    <source>
        <dbReference type="ARBA" id="ARBA00022794"/>
    </source>
</evidence>
<dbReference type="InterPro" id="IPR047512">
    <property type="entry name" value="FH_FOXJ1"/>
</dbReference>
<evidence type="ECO:0000256" key="3">
    <source>
        <dbReference type="ARBA" id="ARBA00023015"/>
    </source>
</evidence>
<accession>A0A9P0EC88</accession>
<comment type="similarity">
    <text evidence="7">Belongs to the FOXJ1 family.</text>
</comment>
<dbReference type="PROSITE" id="PS50039">
    <property type="entry name" value="FORK_HEAD_3"/>
    <property type="match status" value="1"/>
</dbReference>
<feature type="DNA-binding region" description="Fork-head" evidence="8">
    <location>
        <begin position="67"/>
        <end position="157"/>
    </location>
</feature>
<proteinExistence type="inferred from homology"/>
<keyword evidence="3" id="KW-0805">Transcription regulation</keyword>
<keyword evidence="6 8" id="KW-0539">Nucleus</keyword>
<organism evidence="10 11">
    <name type="scientific">Nezara viridula</name>
    <name type="common">Southern green stink bug</name>
    <name type="synonym">Cimex viridulus</name>
    <dbReference type="NCBI Taxonomy" id="85310"/>
    <lineage>
        <taxon>Eukaryota</taxon>
        <taxon>Metazoa</taxon>
        <taxon>Ecdysozoa</taxon>
        <taxon>Arthropoda</taxon>
        <taxon>Hexapoda</taxon>
        <taxon>Insecta</taxon>
        <taxon>Pterygota</taxon>
        <taxon>Neoptera</taxon>
        <taxon>Paraneoptera</taxon>
        <taxon>Hemiptera</taxon>
        <taxon>Heteroptera</taxon>
        <taxon>Panheteroptera</taxon>
        <taxon>Pentatomomorpha</taxon>
        <taxon>Pentatomoidea</taxon>
        <taxon>Pentatomidae</taxon>
        <taxon>Pentatominae</taxon>
        <taxon>Nezara</taxon>
    </lineage>
</organism>
<sequence length="243" mass="27124">MAMVGPRCGEEADLTSLTWLNNLSIMPPALPTPPSSPKPPPPKKSISLRLTLNAAMAEEYRLCGDKKPPFSYATLICMAMRANQNKMTLSAIYSWIKENFLYYRLADPSWQNSIRHNLSLNKCFVKVPRSKEEPGKGGFWRLDMESLERGHTTRPRNRVHNSTKSINGEKTIGTKKREKTVATSVKFPSPEKTQEIFLGFEQGPNVVVEPLPEDELSSILLGGGAGGWDESQLELLHSLLDTL</sequence>
<dbReference type="InterPro" id="IPR036388">
    <property type="entry name" value="WH-like_DNA-bd_sf"/>
</dbReference>
<dbReference type="FunFam" id="1.10.10.10:FF:000030">
    <property type="entry name" value="Forkhead box protein K2"/>
    <property type="match status" value="1"/>
</dbReference>
<dbReference type="Gene3D" id="1.10.10.10">
    <property type="entry name" value="Winged helix-like DNA-binding domain superfamily/Winged helix DNA-binding domain"/>
    <property type="match status" value="1"/>
</dbReference>
<dbReference type="PRINTS" id="PR00053">
    <property type="entry name" value="FORKHEAD"/>
</dbReference>
<evidence type="ECO:0000256" key="5">
    <source>
        <dbReference type="ARBA" id="ARBA00023163"/>
    </source>
</evidence>
<dbReference type="OrthoDB" id="10029558at2759"/>
<dbReference type="GO" id="GO:0030030">
    <property type="term" value="P:cell projection organization"/>
    <property type="evidence" value="ECO:0007669"/>
    <property type="project" value="UniProtKB-KW"/>
</dbReference>
<dbReference type="PANTHER" id="PTHR45881">
    <property type="entry name" value="CHECKPOINT SUPPRESSOR 1-LIKE, ISOFORM A-RELATED"/>
    <property type="match status" value="1"/>
</dbReference>
<evidence type="ECO:0000256" key="8">
    <source>
        <dbReference type="PROSITE-ProRule" id="PRU00089"/>
    </source>
</evidence>
<evidence type="ECO:0000313" key="11">
    <source>
        <dbReference type="Proteomes" id="UP001152798"/>
    </source>
</evidence>
<dbReference type="PANTHER" id="PTHR45881:SF1">
    <property type="entry name" value="FORK HEAD PROTEIN HOMOLOG 2"/>
    <property type="match status" value="1"/>
</dbReference>
<dbReference type="InterPro" id="IPR018122">
    <property type="entry name" value="TF_fork_head_CS_1"/>
</dbReference>
<dbReference type="AlphaFoldDB" id="A0A9P0EC88"/>
<dbReference type="GO" id="GO:0000978">
    <property type="term" value="F:RNA polymerase II cis-regulatory region sequence-specific DNA binding"/>
    <property type="evidence" value="ECO:0007669"/>
    <property type="project" value="TreeGrafter"/>
</dbReference>
<feature type="domain" description="Fork-head" evidence="9">
    <location>
        <begin position="67"/>
        <end position="157"/>
    </location>
</feature>
<evidence type="ECO:0000313" key="10">
    <source>
        <dbReference type="EMBL" id="CAH1391191.1"/>
    </source>
</evidence>
<keyword evidence="5" id="KW-0804">Transcription</keyword>
<dbReference type="GO" id="GO:0000981">
    <property type="term" value="F:DNA-binding transcription factor activity, RNA polymerase II-specific"/>
    <property type="evidence" value="ECO:0007669"/>
    <property type="project" value="TreeGrafter"/>
</dbReference>
<dbReference type="PROSITE" id="PS00657">
    <property type="entry name" value="FORK_HEAD_1"/>
    <property type="match status" value="1"/>
</dbReference>
<evidence type="ECO:0000256" key="4">
    <source>
        <dbReference type="ARBA" id="ARBA00023125"/>
    </source>
</evidence>
<dbReference type="EMBL" id="OV725077">
    <property type="protein sequence ID" value="CAH1391191.1"/>
    <property type="molecule type" value="Genomic_DNA"/>
</dbReference>
<name>A0A9P0EC88_NEZVI</name>
<dbReference type="CDD" id="cd20023">
    <property type="entry name" value="FH_FOXJ1"/>
    <property type="match status" value="1"/>
</dbReference>
<dbReference type="InterPro" id="IPR036390">
    <property type="entry name" value="WH_DNA-bd_sf"/>
</dbReference>
<dbReference type="Pfam" id="PF00250">
    <property type="entry name" value="Forkhead"/>
    <property type="match status" value="1"/>
</dbReference>
<dbReference type="GO" id="GO:0005634">
    <property type="term" value="C:nucleus"/>
    <property type="evidence" value="ECO:0007669"/>
    <property type="project" value="UniProtKB-SubCell"/>
</dbReference>
<keyword evidence="2" id="KW-0970">Cilium biogenesis/degradation</keyword>
<keyword evidence="11" id="KW-1185">Reference proteome</keyword>
<reference evidence="10" key="1">
    <citation type="submission" date="2022-01" db="EMBL/GenBank/DDBJ databases">
        <authorList>
            <person name="King R."/>
        </authorList>
    </citation>
    <scope>NUCLEOTIDE SEQUENCE</scope>
</reference>
<evidence type="ECO:0000256" key="1">
    <source>
        <dbReference type="ARBA" id="ARBA00004123"/>
    </source>
</evidence>
<dbReference type="PROSITE" id="PS00658">
    <property type="entry name" value="FORK_HEAD_2"/>
    <property type="match status" value="1"/>
</dbReference>
<gene>
    <name evidence="10" type="ORF">NEZAVI_LOCUS2254</name>
</gene>
<keyword evidence="4 8" id="KW-0238">DNA-binding</keyword>
<protein>
    <recommendedName>
        <fullName evidence="9">Fork-head domain-containing protein</fullName>
    </recommendedName>
</protein>